<dbReference type="PANTHER" id="PTHR43481:SF4">
    <property type="entry name" value="GLYCEROL-1-PHOSPHATE PHOSPHOHYDROLASE 1-RELATED"/>
    <property type="match status" value="1"/>
</dbReference>
<dbReference type="EMBL" id="JBHUFV010000104">
    <property type="protein sequence ID" value="MFD1940093.1"/>
    <property type="molecule type" value="Genomic_DNA"/>
</dbReference>
<keyword evidence="2" id="KW-0378">Hydrolase</keyword>
<comment type="caution">
    <text evidence="2">The sequence shown here is derived from an EMBL/GenBank/DDBJ whole genome shotgun (WGS) entry which is preliminary data.</text>
</comment>
<dbReference type="RefSeq" id="WP_379582983.1">
    <property type="nucleotide sequence ID" value="NZ_JBHUFV010000104.1"/>
</dbReference>
<gene>
    <name evidence="2" type="ORF">ACFSKW_52420</name>
</gene>
<dbReference type="InterPro" id="IPR036412">
    <property type="entry name" value="HAD-like_sf"/>
</dbReference>
<dbReference type="InterPro" id="IPR051806">
    <property type="entry name" value="HAD-like_SPP"/>
</dbReference>
<reference evidence="3" key="1">
    <citation type="journal article" date="2019" name="Int. J. Syst. Evol. Microbiol.">
        <title>The Global Catalogue of Microorganisms (GCM) 10K type strain sequencing project: providing services to taxonomists for standard genome sequencing and annotation.</title>
        <authorList>
            <consortium name="The Broad Institute Genomics Platform"/>
            <consortium name="The Broad Institute Genome Sequencing Center for Infectious Disease"/>
            <person name="Wu L."/>
            <person name="Ma J."/>
        </authorList>
    </citation>
    <scope>NUCLEOTIDE SEQUENCE [LARGE SCALE GENOMIC DNA]</scope>
    <source>
        <strain evidence="3">ICMP 6774ER</strain>
    </source>
</reference>
<dbReference type="SFLD" id="SFLDS00003">
    <property type="entry name" value="Haloacid_Dehalogenase"/>
    <property type="match status" value="1"/>
</dbReference>
<dbReference type="Gene3D" id="1.10.150.240">
    <property type="entry name" value="Putative phosphatase, domain 2"/>
    <property type="match status" value="1"/>
</dbReference>
<evidence type="ECO:0000256" key="1">
    <source>
        <dbReference type="SAM" id="MobiDB-lite"/>
    </source>
</evidence>
<dbReference type="Proteomes" id="UP001597368">
    <property type="component" value="Unassembled WGS sequence"/>
</dbReference>
<sequence length="236" mass="24021">MPPDSLPSGSVPSGSTSPGSVPPDVIALAAVPGDPVPGDPVPDAVLFDMDGTLVDTEGLWWEATADVAASLGRTLGPADEPYVLGRTVEDTAAHLLTPPASDAVEAVAERLTESFADRIRQGVRVIPGAAELLQALTTQAIPTALVSASPRSIVELVLPSLGHSFAVVLAAEDTPRGKPHPDPYLEAARLLEADPRRCVAVEDSPTGIAAATAAGCKVLVVSPSAGLPDLHAMSLS</sequence>
<dbReference type="Pfam" id="PF13419">
    <property type="entry name" value="HAD_2"/>
    <property type="match status" value="1"/>
</dbReference>
<feature type="region of interest" description="Disordered" evidence="1">
    <location>
        <begin position="1"/>
        <end position="25"/>
    </location>
</feature>
<dbReference type="SFLD" id="SFLDG01135">
    <property type="entry name" value="C1.5.6:_HAD__Beta-PGM__Phospha"/>
    <property type="match status" value="1"/>
</dbReference>
<dbReference type="CDD" id="cd07505">
    <property type="entry name" value="HAD_BPGM-like"/>
    <property type="match status" value="1"/>
</dbReference>
<dbReference type="NCBIfam" id="TIGR01509">
    <property type="entry name" value="HAD-SF-IA-v3"/>
    <property type="match status" value="1"/>
</dbReference>
<proteinExistence type="predicted"/>
<evidence type="ECO:0000313" key="2">
    <source>
        <dbReference type="EMBL" id="MFD1940093.1"/>
    </source>
</evidence>
<name>A0ABW4TFJ0_9ACTN</name>
<organism evidence="2 3">
    <name type="scientific">Nonomuraea mangrovi</name>
    <dbReference type="NCBI Taxonomy" id="2316207"/>
    <lineage>
        <taxon>Bacteria</taxon>
        <taxon>Bacillati</taxon>
        <taxon>Actinomycetota</taxon>
        <taxon>Actinomycetes</taxon>
        <taxon>Streptosporangiales</taxon>
        <taxon>Streptosporangiaceae</taxon>
        <taxon>Nonomuraea</taxon>
    </lineage>
</organism>
<dbReference type="InterPro" id="IPR023198">
    <property type="entry name" value="PGP-like_dom2"/>
</dbReference>
<dbReference type="SUPFAM" id="SSF56784">
    <property type="entry name" value="HAD-like"/>
    <property type="match status" value="1"/>
</dbReference>
<dbReference type="InterPro" id="IPR006439">
    <property type="entry name" value="HAD-SF_hydro_IA"/>
</dbReference>
<evidence type="ECO:0000313" key="3">
    <source>
        <dbReference type="Proteomes" id="UP001597368"/>
    </source>
</evidence>
<dbReference type="InterPro" id="IPR041492">
    <property type="entry name" value="HAD_2"/>
</dbReference>
<dbReference type="InterPro" id="IPR023214">
    <property type="entry name" value="HAD_sf"/>
</dbReference>
<dbReference type="GO" id="GO:0016787">
    <property type="term" value="F:hydrolase activity"/>
    <property type="evidence" value="ECO:0007669"/>
    <property type="project" value="UniProtKB-KW"/>
</dbReference>
<keyword evidence="3" id="KW-1185">Reference proteome</keyword>
<accession>A0ABW4TFJ0</accession>
<dbReference type="SFLD" id="SFLDG01129">
    <property type="entry name" value="C1.5:_HAD__Beta-PGM__Phosphata"/>
    <property type="match status" value="1"/>
</dbReference>
<protein>
    <submittedName>
        <fullName evidence="2">HAD family hydrolase</fullName>
    </submittedName>
</protein>
<dbReference type="PANTHER" id="PTHR43481">
    <property type="entry name" value="FRUCTOSE-1-PHOSPHATE PHOSPHATASE"/>
    <property type="match status" value="1"/>
</dbReference>
<dbReference type="Gene3D" id="3.40.50.1000">
    <property type="entry name" value="HAD superfamily/HAD-like"/>
    <property type="match status" value="1"/>
</dbReference>